<gene>
    <name evidence="1" type="ORF">AVEN_41758_1</name>
</gene>
<organism evidence="1 2">
    <name type="scientific">Araneus ventricosus</name>
    <name type="common">Orbweaver spider</name>
    <name type="synonym">Epeira ventricosa</name>
    <dbReference type="NCBI Taxonomy" id="182803"/>
    <lineage>
        <taxon>Eukaryota</taxon>
        <taxon>Metazoa</taxon>
        <taxon>Ecdysozoa</taxon>
        <taxon>Arthropoda</taxon>
        <taxon>Chelicerata</taxon>
        <taxon>Arachnida</taxon>
        <taxon>Araneae</taxon>
        <taxon>Araneomorphae</taxon>
        <taxon>Entelegynae</taxon>
        <taxon>Araneoidea</taxon>
        <taxon>Araneidae</taxon>
        <taxon>Araneus</taxon>
    </lineage>
</organism>
<name>A0A4Y2ABR7_ARAVE</name>
<proteinExistence type="predicted"/>
<accession>A0A4Y2ABR7</accession>
<evidence type="ECO:0000313" key="2">
    <source>
        <dbReference type="Proteomes" id="UP000499080"/>
    </source>
</evidence>
<reference evidence="1 2" key="1">
    <citation type="journal article" date="2019" name="Sci. Rep.">
        <title>Orb-weaving spider Araneus ventricosus genome elucidates the spidroin gene catalogue.</title>
        <authorList>
            <person name="Kono N."/>
            <person name="Nakamura H."/>
            <person name="Ohtoshi R."/>
            <person name="Moran D.A.P."/>
            <person name="Shinohara A."/>
            <person name="Yoshida Y."/>
            <person name="Fujiwara M."/>
            <person name="Mori M."/>
            <person name="Tomita M."/>
            <person name="Arakawa K."/>
        </authorList>
    </citation>
    <scope>NUCLEOTIDE SEQUENCE [LARGE SCALE GENOMIC DNA]</scope>
</reference>
<keyword evidence="2" id="KW-1185">Reference proteome</keyword>
<evidence type="ECO:0000313" key="1">
    <source>
        <dbReference type="EMBL" id="GBL77331.1"/>
    </source>
</evidence>
<dbReference type="AlphaFoldDB" id="A0A4Y2ABR7"/>
<comment type="caution">
    <text evidence="1">The sequence shown here is derived from an EMBL/GenBank/DDBJ whole genome shotgun (WGS) entry which is preliminary data.</text>
</comment>
<dbReference type="Proteomes" id="UP000499080">
    <property type="component" value="Unassembled WGS sequence"/>
</dbReference>
<dbReference type="EMBL" id="BGPR01000012">
    <property type="protein sequence ID" value="GBL77331.1"/>
    <property type="molecule type" value="Genomic_DNA"/>
</dbReference>
<sequence>MVFLDILTSNSELISVKFRLFAFILLLDPTNCSEDTLGAIHNSLNSQHQLKRVEYYRCFYLFQDIELIRVITSDFGEFSSHLVLRKFVEPIEPRKFNCCAKLTCPHNPKNSLG</sequence>
<protein>
    <submittedName>
        <fullName evidence="1">Uncharacterized protein</fullName>
    </submittedName>
</protein>